<feature type="compositionally biased region" description="Basic and acidic residues" evidence="1">
    <location>
        <begin position="83"/>
        <end position="107"/>
    </location>
</feature>
<name>A0AAN8VPP7_9MAGN</name>
<protein>
    <submittedName>
        <fullName evidence="2">Uncharacterized protein</fullName>
    </submittedName>
</protein>
<evidence type="ECO:0000256" key="1">
    <source>
        <dbReference type="SAM" id="MobiDB-lite"/>
    </source>
</evidence>
<dbReference type="AlphaFoldDB" id="A0AAN8VPP7"/>
<sequence length="435" mass="48610">MGCFLACFGSSKQHKPPKQRNRVTSRDQALQISVHSKEVKTEKPISPVSLPCENSEEILSLNSKKKVTFNTNVTTYDSVQAYDDKTVEDVEKEKKEEKKVKSEKSDSITEEGSFTSSVISFPPNHRYQNCRMSDDEDEELDYDESELNHDCEESKEEEEEKGGGGGDYGDNDDVDGEIVSRSFSMESGNRRTFPNYGISEEVDSPLPNEKNFTTIRSIGSVRDRGVYVNPVLNPVENLTQWKAVKARENPTLKQQKENLKLDEPQVSLTEPSFKQSIFGVKSKTNSPAQDVAVDASLSNWLGSSKPSSETTPSNKNTLETFSSEKTMSYGSSNSYYSQEDRPILGALTIEEIKQFSVSSSPRKSPSMSPDEMPILGTVGNYWSHNDQVSDSGSACSYRGIPNTTSKYREDKRVNWHGTPFETRLRRALAKGEAEA</sequence>
<feature type="compositionally biased region" description="Polar residues" evidence="1">
    <location>
        <begin position="110"/>
        <end position="119"/>
    </location>
</feature>
<dbReference type="PANTHER" id="PTHR33318:SF4">
    <property type="entry name" value="OS04G0511700 PROTEIN"/>
    <property type="match status" value="1"/>
</dbReference>
<keyword evidence="3" id="KW-1185">Reference proteome</keyword>
<organism evidence="2 3">
    <name type="scientific">Dillenia turbinata</name>
    <dbReference type="NCBI Taxonomy" id="194707"/>
    <lineage>
        <taxon>Eukaryota</taxon>
        <taxon>Viridiplantae</taxon>
        <taxon>Streptophyta</taxon>
        <taxon>Embryophyta</taxon>
        <taxon>Tracheophyta</taxon>
        <taxon>Spermatophyta</taxon>
        <taxon>Magnoliopsida</taxon>
        <taxon>eudicotyledons</taxon>
        <taxon>Gunneridae</taxon>
        <taxon>Pentapetalae</taxon>
        <taxon>Dilleniales</taxon>
        <taxon>Dilleniaceae</taxon>
        <taxon>Dillenia</taxon>
    </lineage>
</organism>
<evidence type="ECO:0000313" key="3">
    <source>
        <dbReference type="Proteomes" id="UP001370490"/>
    </source>
</evidence>
<dbReference type="GO" id="GO:0007142">
    <property type="term" value="P:male meiosis II"/>
    <property type="evidence" value="ECO:0007669"/>
    <property type="project" value="InterPro"/>
</dbReference>
<dbReference type="InterPro" id="IPR039300">
    <property type="entry name" value="JASON"/>
</dbReference>
<feature type="compositionally biased region" description="Polar residues" evidence="1">
    <location>
        <begin position="181"/>
        <end position="192"/>
    </location>
</feature>
<accession>A0AAN8VPP7</accession>
<proteinExistence type="predicted"/>
<comment type="caution">
    <text evidence="2">The sequence shown here is derived from an EMBL/GenBank/DDBJ whole genome shotgun (WGS) entry which is preliminary data.</text>
</comment>
<dbReference type="EMBL" id="JBAMMX010000006">
    <property type="protein sequence ID" value="KAK6937734.1"/>
    <property type="molecule type" value="Genomic_DNA"/>
</dbReference>
<reference evidence="2 3" key="1">
    <citation type="submission" date="2023-12" db="EMBL/GenBank/DDBJ databases">
        <title>A high-quality genome assembly for Dillenia turbinata (Dilleniales).</title>
        <authorList>
            <person name="Chanderbali A."/>
        </authorList>
    </citation>
    <scope>NUCLEOTIDE SEQUENCE [LARGE SCALE GENOMIC DNA]</scope>
    <source>
        <strain evidence="2">LSX21</strain>
        <tissue evidence="2">Leaf</tissue>
    </source>
</reference>
<gene>
    <name evidence="2" type="ORF">RJ641_031242</name>
</gene>
<dbReference type="Proteomes" id="UP001370490">
    <property type="component" value="Unassembled WGS sequence"/>
</dbReference>
<feature type="region of interest" description="Disordered" evidence="1">
    <location>
        <begin position="83"/>
        <end position="209"/>
    </location>
</feature>
<evidence type="ECO:0000313" key="2">
    <source>
        <dbReference type="EMBL" id="KAK6937734.1"/>
    </source>
</evidence>
<dbReference type="PANTHER" id="PTHR33318">
    <property type="entry name" value="ASPARTYL/GLUTAMYL-TRNA(ASN/GLN) AMIDOTRANSFERASE SUBUNIT"/>
    <property type="match status" value="1"/>
</dbReference>
<feature type="compositionally biased region" description="Acidic residues" evidence="1">
    <location>
        <begin position="134"/>
        <end position="145"/>
    </location>
</feature>
<feature type="region of interest" description="Disordered" evidence="1">
    <location>
        <begin position="299"/>
        <end position="336"/>
    </location>
</feature>